<reference evidence="2" key="1">
    <citation type="submission" date="2018-05" db="EMBL/GenBank/DDBJ databases">
        <authorList>
            <person name="Lanie J.A."/>
            <person name="Ng W.-L."/>
            <person name="Kazmierczak K.M."/>
            <person name="Andrzejewski T.M."/>
            <person name="Davidsen T.M."/>
            <person name="Wayne K.J."/>
            <person name="Tettelin H."/>
            <person name="Glass J.I."/>
            <person name="Rusch D."/>
            <person name="Podicherti R."/>
            <person name="Tsui H.-C.T."/>
            <person name="Winkler M.E."/>
        </authorList>
    </citation>
    <scope>NUCLEOTIDE SEQUENCE</scope>
</reference>
<feature type="transmembrane region" description="Helical" evidence="1">
    <location>
        <begin position="24"/>
        <end position="46"/>
    </location>
</feature>
<gene>
    <name evidence="2" type="ORF">METZ01_LOCUS441766</name>
</gene>
<feature type="non-terminal residue" evidence="2">
    <location>
        <position position="1"/>
    </location>
</feature>
<dbReference type="AlphaFoldDB" id="A0A382Z070"/>
<feature type="non-terminal residue" evidence="2">
    <location>
        <position position="141"/>
    </location>
</feature>
<keyword evidence="1" id="KW-0812">Transmembrane</keyword>
<sequence length="141" mass="15772">VNTGIQTLSIAEEAFQRNLGYSKWLWRAAWSIELVAAGIGLVTGWVTAAGTRPFIEQNIEFFPGGITANIILAGLPFFAIAIVELMKIPVAMGFYYARRFVWKTVFLISLVAIMLMTFETIFNGMERNFSQQKAATQNEIN</sequence>
<name>A0A382Z070_9ZZZZ</name>
<organism evidence="2">
    <name type="scientific">marine metagenome</name>
    <dbReference type="NCBI Taxonomy" id="408172"/>
    <lineage>
        <taxon>unclassified sequences</taxon>
        <taxon>metagenomes</taxon>
        <taxon>ecological metagenomes</taxon>
    </lineage>
</organism>
<protein>
    <submittedName>
        <fullName evidence="2">Uncharacterized protein</fullName>
    </submittedName>
</protein>
<feature type="transmembrane region" description="Helical" evidence="1">
    <location>
        <begin position="100"/>
        <end position="118"/>
    </location>
</feature>
<accession>A0A382Z070</accession>
<feature type="transmembrane region" description="Helical" evidence="1">
    <location>
        <begin position="66"/>
        <end position="88"/>
    </location>
</feature>
<keyword evidence="1" id="KW-1133">Transmembrane helix</keyword>
<evidence type="ECO:0000313" key="2">
    <source>
        <dbReference type="EMBL" id="SVD88912.1"/>
    </source>
</evidence>
<keyword evidence="1" id="KW-0472">Membrane</keyword>
<dbReference type="EMBL" id="UINC01179964">
    <property type="protein sequence ID" value="SVD88912.1"/>
    <property type="molecule type" value="Genomic_DNA"/>
</dbReference>
<evidence type="ECO:0000256" key="1">
    <source>
        <dbReference type="SAM" id="Phobius"/>
    </source>
</evidence>
<proteinExistence type="predicted"/>